<reference evidence="8" key="1">
    <citation type="submission" date="2018-11" db="EMBL/GenBank/DDBJ databases">
        <authorList>
            <person name="Alioto T."/>
            <person name="Alioto T."/>
        </authorList>
    </citation>
    <scope>NUCLEOTIDE SEQUENCE</scope>
</reference>
<comment type="subcellular location">
    <subcellularLocation>
        <location evidence="1">Secreted</location>
    </subcellularLocation>
</comment>
<evidence type="ECO:0000256" key="6">
    <source>
        <dbReference type="SAM" id="SignalP"/>
    </source>
</evidence>
<evidence type="ECO:0000256" key="3">
    <source>
        <dbReference type="ARBA" id="ARBA00022729"/>
    </source>
</evidence>
<evidence type="ECO:0000256" key="4">
    <source>
        <dbReference type="SAM" id="Coils"/>
    </source>
</evidence>
<dbReference type="Pfam" id="PF00386">
    <property type="entry name" value="C1q"/>
    <property type="match status" value="1"/>
</dbReference>
<name>A0A8B6G1Q8_MYTGA</name>
<protein>
    <recommendedName>
        <fullName evidence="7">C1q domain-containing protein</fullName>
    </recommendedName>
</protein>
<keyword evidence="3 6" id="KW-0732">Signal</keyword>
<feature type="coiled-coil region" evidence="4">
    <location>
        <begin position="44"/>
        <end position="78"/>
    </location>
</feature>
<dbReference type="EMBL" id="UYJE01007729">
    <property type="protein sequence ID" value="VDI57469.1"/>
    <property type="molecule type" value="Genomic_DNA"/>
</dbReference>
<feature type="chain" id="PRO_5032629972" description="C1q domain-containing protein" evidence="6">
    <location>
        <begin position="25"/>
        <end position="274"/>
    </location>
</feature>
<feature type="domain" description="C1q" evidence="7">
    <location>
        <begin position="138"/>
        <end position="274"/>
    </location>
</feature>
<dbReference type="PANTHER" id="PTHR22923:SF116">
    <property type="entry name" value="C1Q DOMAIN-CONTAINING PROTEIN"/>
    <property type="match status" value="1"/>
</dbReference>
<gene>
    <name evidence="8" type="ORF">MGAL_10B055381</name>
</gene>
<dbReference type="InterPro" id="IPR001073">
    <property type="entry name" value="C1q_dom"/>
</dbReference>
<sequence>MGCSLVMLVSSFVLVGLLFQGCESLSEERFLKLVEIVENQNSRISDMENIINEQEVHIKRMNERLTHMETKLKKTELKRNKLDLCKCEALRFPVRHSFQKNNDNKIKQRHSNEQMEPVVRNKYDVNTRKRLLVQPTAMQSSQIGFYAYLGQNEDSPSKHHTIIFDVQKTNVGNGYNPFSGLFTAPQDGLYTFSTSITMLHHYASFDVVKNADVQGSFFVDAGGVGEYRSSSTTIFLALVKGDVVFVRTSATYVPHGSIHSSKDGRSSFTGWLIQ</sequence>
<keyword evidence="4" id="KW-0175">Coiled coil</keyword>
<evidence type="ECO:0000313" key="8">
    <source>
        <dbReference type="EMBL" id="VDI57469.1"/>
    </source>
</evidence>
<organism evidence="8 9">
    <name type="scientific">Mytilus galloprovincialis</name>
    <name type="common">Mediterranean mussel</name>
    <dbReference type="NCBI Taxonomy" id="29158"/>
    <lineage>
        <taxon>Eukaryota</taxon>
        <taxon>Metazoa</taxon>
        <taxon>Spiralia</taxon>
        <taxon>Lophotrochozoa</taxon>
        <taxon>Mollusca</taxon>
        <taxon>Bivalvia</taxon>
        <taxon>Autobranchia</taxon>
        <taxon>Pteriomorphia</taxon>
        <taxon>Mytilida</taxon>
        <taxon>Mytiloidea</taxon>
        <taxon>Mytilidae</taxon>
        <taxon>Mytilinae</taxon>
        <taxon>Mytilus</taxon>
    </lineage>
</organism>
<dbReference type="SMART" id="SM00110">
    <property type="entry name" value="C1Q"/>
    <property type="match status" value="1"/>
</dbReference>
<evidence type="ECO:0000313" key="9">
    <source>
        <dbReference type="Proteomes" id="UP000596742"/>
    </source>
</evidence>
<dbReference type="Gene3D" id="2.60.120.40">
    <property type="match status" value="1"/>
</dbReference>
<evidence type="ECO:0000259" key="7">
    <source>
        <dbReference type="PROSITE" id="PS50871"/>
    </source>
</evidence>
<dbReference type="InterPro" id="IPR008983">
    <property type="entry name" value="Tumour_necrosis_fac-like_dom"/>
</dbReference>
<proteinExistence type="predicted"/>
<dbReference type="GO" id="GO:0005576">
    <property type="term" value="C:extracellular region"/>
    <property type="evidence" value="ECO:0007669"/>
    <property type="project" value="UniProtKB-SubCell"/>
</dbReference>
<feature type="signal peptide" evidence="6">
    <location>
        <begin position="1"/>
        <end position="24"/>
    </location>
</feature>
<evidence type="ECO:0000256" key="1">
    <source>
        <dbReference type="ARBA" id="ARBA00004613"/>
    </source>
</evidence>
<dbReference type="Proteomes" id="UP000596742">
    <property type="component" value="Unassembled WGS sequence"/>
</dbReference>
<dbReference type="OrthoDB" id="6144194at2759"/>
<dbReference type="InterPro" id="IPR050822">
    <property type="entry name" value="Cerebellin_Synaptic_Org"/>
</dbReference>
<keyword evidence="2" id="KW-0964">Secreted</keyword>
<evidence type="ECO:0000256" key="2">
    <source>
        <dbReference type="ARBA" id="ARBA00022525"/>
    </source>
</evidence>
<feature type="region of interest" description="Disordered" evidence="5">
    <location>
        <begin position="255"/>
        <end position="274"/>
    </location>
</feature>
<evidence type="ECO:0000256" key="5">
    <source>
        <dbReference type="SAM" id="MobiDB-lite"/>
    </source>
</evidence>
<dbReference type="SUPFAM" id="SSF49842">
    <property type="entry name" value="TNF-like"/>
    <property type="match status" value="1"/>
</dbReference>
<dbReference type="PANTHER" id="PTHR22923">
    <property type="entry name" value="CEREBELLIN-RELATED"/>
    <property type="match status" value="1"/>
</dbReference>
<accession>A0A8B6G1Q8</accession>
<dbReference type="AlphaFoldDB" id="A0A8B6G1Q8"/>
<comment type="caution">
    <text evidence="8">The sequence shown here is derived from an EMBL/GenBank/DDBJ whole genome shotgun (WGS) entry which is preliminary data.</text>
</comment>
<keyword evidence="9" id="KW-1185">Reference proteome</keyword>
<dbReference type="PROSITE" id="PS50871">
    <property type="entry name" value="C1Q"/>
    <property type="match status" value="1"/>
</dbReference>
<dbReference type="PRINTS" id="PR00007">
    <property type="entry name" value="COMPLEMNTC1Q"/>
</dbReference>